<dbReference type="Proteomes" id="UP000092993">
    <property type="component" value="Unassembled WGS sequence"/>
</dbReference>
<evidence type="ECO:0000313" key="1">
    <source>
        <dbReference type="EMBL" id="OBZ65964.1"/>
    </source>
</evidence>
<sequence>MNKLLMQICVNLSKDSTFALSSVCRALHYFALPFYFKLVDFCIPLEGQSLVSITKSSFHMLDIWCRYLPQRYFAGSPTQSKMQ</sequence>
<evidence type="ECO:0000313" key="2">
    <source>
        <dbReference type="Proteomes" id="UP000092993"/>
    </source>
</evidence>
<protein>
    <submittedName>
        <fullName evidence="1">Uncharacterized protein</fullName>
    </submittedName>
</protein>
<dbReference type="EMBL" id="LUGG01000038">
    <property type="protein sequence ID" value="OBZ65964.1"/>
    <property type="molecule type" value="Genomic_DNA"/>
</dbReference>
<organism evidence="1 2">
    <name type="scientific">Grifola frondosa</name>
    <name type="common">Maitake</name>
    <name type="synonym">Polyporus frondosus</name>
    <dbReference type="NCBI Taxonomy" id="5627"/>
    <lineage>
        <taxon>Eukaryota</taxon>
        <taxon>Fungi</taxon>
        <taxon>Dikarya</taxon>
        <taxon>Basidiomycota</taxon>
        <taxon>Agaricomycotina</taxon>
        <taxon>Agaricomycetes</taxon>
        <taxon>Polyporales</taxon>
        <taxon>Grifolaceae</taxon>
        <taxon>Grifola</taxon>
    </lineage>
</organism>
<dbReference type="AlphaFoldDB" id="A0A1C7LT38"/>
<comment type="caution">
    <text evidence="1">The sequence shown here is derived from an EMBL/GenBank/DDBJ whole genome shotgun (WGS) entry which is preliminary data.</text>
</comment>
<gene>
    <name evidence="1" type="ORF">A0H81_14167</name>
</gene>
<keyword evidence="2" id="KW-1185">Reference proteome</keyword>
<proteinExistence type="predicted"/>
<reference evidence="1 2" key="1">
    <citation type="submission" date="2016-03" db="EMBL/GenBank/DDBJ databases">
        <title>Whole genome sequencing of Grifola frondosa 9006-11.</title>
        <authorList>
            <person name="Min B."/>
            <person name="Park H."/>
            <person name="Kim J.-G."/>
            <person name="Cho H."/>
            <person name="Oh Y.-L."/>
            <person name="Kong W.-S."/>
            <person name="Choi I.-G."/>
        </authorList>
    </citation>
    <scope>NUCLEOTIDE SEQUENCE [LARGE SCALE GENOMIC DNA]</scope>
    <source>
        <strain evidence="1 2">9006-11</strain>
    </source>
</reference>
<name>A0A1C7LT38_GRIFR</name>
<accession>A0A1C7LT38</accession>